<comment type="catalytic activity">
    <reaction evidence="19 20">
        <text>UDP-N-acetyl-alpha-D-muramate + NADP(+) = UDP-N-acetyl-3-O-(1-carboxyvinyl)-alpha-D-glucosamine + NADPH + H(+)</text>
        <dbReference type="Rhea" id="RHEA:12248"/>
        <dbReference type="ChEBI" id="CHEBI:15378"/>
        <dbReference type="ChEBI" id="CHEBI:57783"/>
        <dbReference type="ChEBI" id="CHEBI:58349"/>
        <dbReference type="ChEBI" id="CHEBI:68483"/>
        <dbReference type="ChEBI" id="CHEBI:70757"/>
        <dbReference type="EC" id="1.3.1.98"/>
    </reaction>
</comment>
<dbReference type="InterPro" id="IPR003170">
    <property type="entry name" value="MurB"/>
</dbReference>
<keyword evidence="15 20" id="KW-0560">Oxidoreductase</keyword>
<evidence type="ECO:0000256" key="16">
    <source>
        <dbReference type="ARBA" id="ARBA00023306"/>
    </source>
</evidence>
<dbReference type="PROSITE" id="PS51387">
    <property type="entry name" value="FAD_PCMH"/>
    <property type="match status" value="1"/>
</dbReference>
<evidence type="ECO:0000256" key="4">
    <source>
        <dbReference type="ARBA" id="ARBA00004752"/>
    </source>
</evidence>
<keyword evidence="16 20" id="KW-0131">Cell cycle</keyword>
<sequence length="348" mass="38634">MQIYKSADLVLHHTFSISQTSQYIVEIESIEDLKSVYLKEEWKALPKLMLGKGSNVLFVEPFEGVAIVNRLQGIEVNETEADWKLHINAGEDWPSLVEWAVNKGIGGLENLAMIPGCVGSAPIQNIGAYGVELCDVCEYVDYLCLESMKVKRLSKGQCQFGYRDSIFKHELYQKSIIVSVGLTLTKSWAANTKYGPLQELISSEITPKTVYSKVCEVRSSKLPDPNVVGNAGSFFKNPIVPQLQFEKLQQKFPSIVAYPADKGMKLAAGWLIDQCGLKGYQIGGAQVHEKQALVIINKDNATSQDIVDLAAYVRQSVLDKFAVELEHEVRFIGRSGETSLKQLLGDKL</sequence>
<evidence type="ECO:0000313" key="22">
    <source>
        <dbReference type="EMBL" id="CAH0541742.1"/>
    </source>
</evidence>
<evidence type="ECO:0000259" key="21">
    <source>
        <dbReference type="PROSITE" id="PS51387"/>
    </source>
</evidence>
<feature type="active site" description="Proton donor" evidence="20">
    <location>
        <position position="233"/>
    </location>
</feature>
<dbReference type="HAMAP" id="MF_00037">
    <property type="entry name" value="MurB"/>
    <property type="match status" value="1"/>
</dbReference>
<dbReference type="InterPro" id="IPR036635">
    <property type="entry name" value="MurB_C_sf"/>
</dbReference>
<evidence type="ECO:0000256" key="1">
    <source>
        <dbReference type="ARBA" id="ARBA00001974"/>
    </source>
</evidence>
<dbReference type="Gene3D" id="3.90.78.10">
    <property type="entry name" value="UDP-N-acetylenolpyruvoylglucosamine reductase, C-terminal domain"/>
    <property type="match status" value="1"/>
</dbReference>
<dbReference type="InterPro" id="IPR036318">
    <property type="entry name" value="FAD-bd_PCMH-like_sf"/>
</dbReference>
<proteinExistence type="inferred from homology"/>
<name>A0ABM9A7Y2_9VIBR</name>
<keyword evidence="11 20" id="KW-0274">FAD</keyword>
<evidence type="ECO:0000256" key="3">
    <source>
        <dbReference type="ARBA" id="ARBA00004496"/>
    </source>
</evidence>
<evidence type="ECO:0000313" key="23">
    <source>
        <dbReference type="Proteomes" id="UP000838748"/>
    </source>
</evidence>
<dbReference type="SUPFAM" id="SSF56176">
    <property type="entry name" value="FAD-binding/transporter-associated domain-like"/>
    <property type="match status" value="1"/>
</dbReference>
<dbReference type="InterPro" id="IPR016167">
    <property type="entry name" value="FAD-bd_PCMH_sub1"/>
</dbReference>
<keyword evidence="10 20" id="KW-0285">Flavoprotein</keyword>
<feature type="active site" evidence="20">
    <location>
        <position position="328"/>
    </location>
</feature>
<feature type="domain" description="FAD-binding PCMH-type" evidence="21">
    <location>
        <begin position="16"/>
        <end position="187"/>
    </location>
</feature>
<keyword evidence="9 20" id="KW-0132">Cell division</keyword>
<keyword evidence="12 20" id="KW-0521">NADP</keyword>
<protein>
    <recommendedName>
        <fullName evidence="7 20">UDP-N-acetylenolpyruvoylglucosamine reductase</fullName>
        <ecNumber evidence="6 20">1.3.1.98</ecNumber>
    </recommendedName>
    <alternativeName>
        <fullName evidence="18 20">UDP-N-acetylmuramate dehydrogenase</fullName>
    </alternativeName>
</protein>
<evidence type="ECO:0000256" key="2">
    <source>
        <dbReference type="ARBA" id="ARBA00003921"/>
    </source>
</evidence>
<comment type="similarity">
    <text evidence="5 20">Belongs to the MurB family.</text>
</comment>
<keyword evidence="17 20" id="KW-0961">Cell wall biogenesis/degradation</keyword>
<dbReference type="SUPFAM" id="SSF56194">
    <property type="entry name" value="Uridine diphospho-N-Acetylenolpyruvylglucosamine reductase, MurB, C-terminal domain"/>
    <property type="match status" value="1"/>
</dbReference>
<comment type="pathway">
    <text evidence="4 20">Cell wall biogenesis; peptidoglycan biosynthesis.</text>
</comment>
<dbReference type="Pfam" id="PF01565">
    <property type="entry name" value="FAD_binding_4"/>
    <property type="match status" value="1"/>
</dbReference>
<dbReference type="Gene3D" id="3.30.465.10">
    <property type="match status" value="1"/>
</dbReference>
<evidence type="ECO:0000256" key="17">
    <source>
        <dbReference type="ARBA" id="ARBA00023316"/>
    </source>
</evidence>
<evidence type="ECO:0000256" key="14">
    <source>
        <dbReference type="ARBA" id="ARBA00022984"/>
    </source>
</evidence>
<comment type="subcellular location">
    <subcellularLocation>
        <location evidence="3 20">Cytoplasm</location>
    </subcellularLocation>
</comment>
<feature type="active site" evidence="20">
    <location>
        <position position="163"/>
    </location>
</feature>
<comment type="function">
    <text evidence="2 20">Cell wall formation.</text>
</comment>
<organism evidence="22 23">
    <name type="scientific">Vibrio marisflavi CECT 7928</name>
    <dbReference type="NCBI Taxonomy" id="634439"/>
    <lineage>
        <taxon>Bacteria</taxon>
        <taxon>Pseudomonadati</taxon>
        <taxon>Pseudomonadota</taxon>
        <taxon>Gammaproteobacteria</taxon>
        <taxon>Vibrionales</taxon>
        <taxon>Vibrionaceae</taxon>
        <taxon>Vibrio</taxon>
    </lineage>
</organism>
<evidence type="ECO:0000256" key="18">
    <source>
        <dbReference type="ARBA" id="ARBA00031026"/>
    </source>
</evidence>
<evidence type="ECO:0000256" key="20">
    <source>
        <dbReference type="HAMAP-Rule" id="MF_00037"/>
    </source>
</evidence>
<dbReference type="GO" id="GO:0008762">
    <property type="term" value="F:UDP-N-acetylmuramate dehydrogenase activity"/>
    <property type="evidence" value="ECO:0007669"/>
    <property type="project" value="UniProtKB-EC"/>
</dbReference>
<evidence type="ECO:0000256" key="11">
    <source>
        <dbReference type="ARBA" id="ARBA00022827"/>
    </source>
</evidence>
<reference evidence="22" key="1">
    <citation type="submission" date="2021-11" db="EMBL/GenBank/DDBJ databases">
        <authorList>
            <person name="Rodrigo-Torres L."/>
            <person name="Arahal R. D."/>
            <person name="Lucena T."/>
        </authorList>
    </citation>
    <scope>NUCLEOTIDE SEQUENCE</scope>
    <source>
        <strain evidence="22">CECT 7928</strain>
    </source>
</reference>
<dbReference type="RefSeq" id="WP_237363246.1">
    <property type="nucleotide sequence ID" value="NZ_CAKLDM010000002.1"/>
</dbReference>
<evidence type="ECO:0000256" key="15">
    <source>
        <dbReference type="ARBA" id="ARBA00023002"/>
    </source>
</evidence>
<comment type="caution">
    <text evidence="22">The sequence shown here is derived from an EMBL/GenBank/DDBJ whole genome shotgun (WGS) entry which is preliminary data.</text>
</comment>
<dbReference type="EMBL" id="CAKLDM010000002">
    <property type="protein sequence ID" value="CAH0541742.1"/>
    <property type="molecule type" value="Genomic_DNA"/>
</dbReference>
<evidence type="ECO:0000256" key="19">
    <source>
        <dbReference type="ARBA" id="ARBA00048914"/>
    </source>
</evidence>
<comment type="cofactor">
    <cofactor evidence="1 20">
        <name>FAD</name>
        <dbReference type="ChEBI" id="CHEBI:57692"/>
    </cofactor>
</comment>
<dbReference type="InterPro" id="IPR016169">
    <property type="entry name" value="FAD-bd_PCMH_sub2"/>
</dbReference>
<keyword evidence="23" id="KW-1185">Reference proteome</keyword>
<dbReference type="NCBIfam" id="NF000755">
    <property type="entry name" value="PRK00046.1"/>
    <property type="match status" value="1"/>
</dbReference>
<dbReference type="EC" id="1.3.1.98" evidence="6 20"/>
<evidence type="ECO:0000256" key="5">
    <source>
        <dbReference type="ARBA" id="ARBA00010485"/>
    </source>
</evidence>
<accession>A0ABM9A7Y2</accession>
<dbReference type="NCBIfam" id="TIGR00179">
    <property type="entry name" value="murB"/>
    <property type="match status" value="1"/>
</dbReference>
<dbReference type="InterPro" id="IPR006094">
    <property type="entry name" value="Oxid_FAD_bind_N"/>
</dbReference>
<dbReference type="Pfam" id="PF02873">
    <property type="entry name" value="MurB_C"/>
    <property type="match status" value="1"/>
</dbReference>
<evidence type="ECO:0000256" key="7">
    <source>
        <dbReference type="ARBA" id="ARBA00015188"/>
    </source>
</evidence>
<evidence type="ECO:0000256" key="6">
    <source>
        <dbReference type="ARBA" id="ARBA00012518"/>
    </source>
</evidence>
<evidence type="ECO:0000256" key="9">
    <source>
        <dbReference type="ARBA" id="ARBA00022618"/>
    </source>
</evidence>
<dbReference type="PANTHER" id="PTHR21071:SF4">
    <property type="entry name" value="UDP-N-ACETYLENOLPYRUVOYLGLUCOSAMINE REDUCTASE"/>
    <property type="match status" value="1"/>
</dbReference>
<dbReference type="PANTHER" id="PTHR21071">
    <property type="entry name" value="UDP-N-ACETYLENOLPYRUVOYLGLUCOSAMINE REDUCTASE"/>
    <property type="match status" value="1"/>
</dbReference>
<gene>
    <name evidence="20 22" type="primary">murB</name>
    <name evidence="22" type="ORF">VMF7928_03800</name>
</gene>
<keyword evidence="14 20" id="KW-0573">Peptidoglycan synthesis</keyword>
<keyword evidence="8 20" id="KW-0963">Cytoplasm</keyword>
<keyword evidence="13 20" id="KW-0133">Cell shape</keyword>
<dbReference type="Gene3D" id="3.30.43.10">
    <property type="entry name" value="Uridine Diphospho-n-acetylenolpyruvylglucosamine Reductase, domain 2"/>
    <property type="match status" value="1"/>
</dbReference>
<evidence type="ECO:0000256" key="13">
    <source>
        <dbReference type="ARBA" id="ARBA00022960"/>
    </source>
</evidence>
<dbReference type="InterPro" id="IPR016166">
    <property type="entry name" value="FAD-bd_PCMH"/>
</dbReference>
<dbReference type="Proteomes" id="UP000838748">
    <property type="component" value="Unassembled WGS sequence"/>
</dbReference>
<evidence type="ECO:0000256" key="8">
    <source>
        <dbReference type="ARBA" id="ARBA00022490"/>
    </source>
</evidence>
<evidence type="ECO:0000256" key="10">
    <source>
        <dbReference type="ARBA" id="ARBA00022630"/>
    </source>
</evidence>
<dbReference type="InterPro" id="IPR011601">
    <property type="entry name" value="MurB_C"/>
</dbReference>
<evidence type="ECO:0000256" key="12">
    <source>
        <dbReference type="ARBA" id="ARBA00022857"/>
    </source>
</evidence>